<dbReference type="Pfam" id="PF26187">
    <property type="entry name" value="Ig_NPHP4_4th"/>
    <property type="match status" value="1"/>
</dbReference>
<organism evidence="7 8">
    <name type="scientific">Porites evermanni</name>
    <dbReference type="NCBI Taxonomy" id="104178"/>
    <lineage>
        <taxon>Eukaryota</taxon>
        <taxon>Metazoa</taxon>
        <taxon>Cnidaria</taxon>
        <taxon>Anthozoa</taxon>
        <taxon>Hexacorallia</taxon>
        <taxon>Scleractinia</taxon>
        <taxon>Fungiina</taxon>
        <taxon>Poritidae</taxon>
        <taxon>Porites</taxon>
    </lineage>
</organism>
<evidence type="ECO:0000259" key="4">
    <source>
        <dbReference type="Pfam" id="PF26187"/>
    </source>
</evidence>
<dbReference type="InterPro" id="IPR029775">
    <property type="entry name" value="NPHP4"/>
</dbReference>
<feature type="domain" description="NPHP4 Ig-like" evidence="6">
    <location>
        <begin position="955"/>
        <end position="1108"/>
    </location>
</feature>
<evidence type="ECO:0000313" key="8">
    <source>
        <dbReference type="Proteomes" id="UP001159427"/>
    </source>
</evidence>
<dbReference type="EMBL" id="CALNXI010000082">
    <property type="protein sequence ID" value="CAH3018270.1"/>
    <property type="molecule type" value="Genomic_DNA"/>
</dbReference>
<name>A0ABN8LMJ9_9CNID</name>
<dbReference type="Pfam" id="PF26186">
    <property type="entry name" value="NPHP4_C2_3rd"/>
    <property type="match status" value="1"/>
</dbReference>
<evidence type="ECO:0000259" key="1">
    <source>
        <dbReference type="Pfam" id="PF26015"/>
    </source>
</evidence>
<feature type="domain" description="NPHP4 Ig-like" evidence="4">
    <location>
        <begin position="1313"/>
        <end position="1407"/>
    </location>
</feature>
<proteinExistence type="predicted"/>
<dbReference type="InterPro" id="IPR058688">
    <property type="entry name" value="Ig_NPHP4_2nd"/>
</dbReference>
<dbReference type="Pfam" id="PF26189">
    <property type="entry name" value="Ig_NPHP4_2nd"/>
    <property type="match status" value="1"/>
</dbReference>
<dbReference type="Pfam" id="PF26190">
    <property type="entry name" value="Ig_NPHP4_1st"/>
    <property type="match status" value="1"/>
</dbReference>
<evidence type="ECO:0000313" key="7">
    <source>
        <dbReference type="EMBL" id="CAH3018270.1"/>
    </source>
</evidence>
<dbReference type="InterPro" id="IPR058685">
    <property type="entry name" value="Ig_NPHP4_4th"/>
</dbReference>
<protein>
    <recommendedName>
        <fullName evidence="9">Nephrocystin-4</fullName>
    </recommendedName>
</protein>
<dbReference type="PANTHER" id="PTHR31043">
    <property type="entry name" value="NEPHROCYSTIN-4"/>
    <property type="match status" value="1"/>
</dbReference>
<feature type="domain" description="NPHP4 C2-like" evidence="3">
    <location>
        <begin position="591"/>
        <end position="813"/>
    </location>
</feature>
<dbReference type="Pfam" id="PF26015">
    <property type="entry name" value="Ig_NPH4_3rd"/>
    <property type="match status" value="1"/>
</dbReference>
<evidence type="ECO:0008006" key="9">
    <source>
        <dbReference type="Google" id="ProtNLM"/>
    </source>
</evidence>
<gene>
    <name evidence="7" type="ORF">PEVE_00042171</name>
</gene>
<feature type="domain" description="NPHP4 Ig-like" evidence="5">
    <location>
        <begin position="1115"/>
        <end position="1212"/>
    </location>
</feature>
<evidence type="ECO:0000259" key="3">
    <source>
        <dbReference type="Pfam" id="PF26186"/>
    </source>
</evidence>
<sequence>MADGGDEEENWPEFFENNRLIPVHPNRRKSGSQSKPNVPFRLLFKSVVGVSIPQSLNLNSQDVEFQLRFTLYDAANKCFFGSTWLGPYFSSSAKENGRHSLTCDEAVYFYSSLNDITCVGVFEVTGEVNGQSFGCGWTIIRIFDRVSDLPETNSRQAPPKSFPLYYGSPASLVNISETIEESPSLCAVEACSLSFVLQIHPPLERVFHLIPENAVLSGDDFVPGILEPQPDGSGIVDILKKPRLAKTTPSFINKLSVTLHPSVEEFEEDLRQMLNQDRLHKNNIIPDDGLQISIVERRLKVSVHNGWKFVSDPHIVYLEPEYEGGKSGKKSAASQSSLHGKIISLVLRSRLELKELVHHPLFAIVFELEYVMSEPFAQPLIETKRKKPSLSGSLMRSQNHTVTLRWALWLPFDGEGLNDRETTLELSGGCQGFPSNRLVYTKTSPLPSGKKVPKSGGTLKFLFTQQHRRTSSVRSSIQGSQMLMVPTSPGLPSPGPFDSNALVDGVQQGIPLTPGVASRPPRPPVHRMSDDYPAVPPRESVSQYTPVIPRPGAPSPVTYLSEMPYSTVHSPLILTGTGQGQSSGPTTLSRAAYARLSSAGFPSIVDRHGNPPLVIDPKEEVPFNLENEGVDQLLGNEIIIQFLALSRCYNRTAFFSFQFYRFPQVTTERLYLKDTDGQSQSIPCVLQKFNKDGSLSNESPGLMLRYLVDPSYMQPGEVRVFSQYLLGQALHIDVWDGDSLVLIGSTSLQLKHLLRQGREAVVVAHELDVVSTEYSEESPMQATDMTRTGTIRPLGIKSAVEGKLHLRLANIGHPSEGPKGKLGTVPKKRSTVVMSETVMRDNGSVNGSGGNKCSKIKAKQMAECDSELAALLFSRQEKIAKDDQPVREADAIRKRKLERMQAVRQTQGAENSTGNLIIQKEEKLQRTRDLKTIQLYRQRLRHEKILSSLAGNITTSHQIYPSFGTAEFFEFVLRNPYSTDQNVAIICDDQELKVITDTREWRHFKKKTNTRSALEENMFDSSSTSPYPQLFLKPTETVHVPFKFQTFRADHSVPEQGPSHPLKQQAQTYLKTSTAEDNNIKPRQIKVSFMNKDECPIAILIVLVEPRPHVIDRTFRFYHAEQSFLKKTIRLPPWRTLPGAPVMDENAQPQLHVRCSDVNAVCEARKLPSGEPQDVFLKIACGPSPSLKRFFVLLFIDPFMTDPCQIWQLYVHSLQRIDMSAVEGQSSRLSVILRGTQSSRLVQCFSSHPEELQVLPSDPIMLMANAVHELHITLRPHSSGTTRFMYVNVVDVEFHQLVRTWLVCASCQMPVISKSFELQIQVGGGKGSNKRVSFTNPYPTKKTFHLKCNRPDLLQFKESIIEVGPGESHSIGLRFTPQQFPGKAELLIFINDSEDKNEETFCISALYT</sequence>
<accession>A0ABN8LMJ9</accession>
<dbReference type="InterPro" id="IPR058687">
    <property type="entry name" value="Ig_NPHP4_1st"/>
</dbReference>
<reference evidence="7 8" key="1">
    <citation type="submission" date="2022-05" db="EMBL/GenBank/DDBJ databases">
        <authorList>
            <consortium name="Genoscope - CEA"/>
            <person name="William W."/>
        </authorList>
    </citation>
    <scope>NUCLEOTIDE SEQUENCE [LARGE SCALE GENOMIC DNA]</scope>
</reference>
<dbReference type="InterPro" id="IPR058765">
    <property type="entry name" value="NPHP4_C2-like"/>
</dbReference>
<dbReference type="Pfam" id="PF26173">
    <property type="entry name" value="NPHP4_SK"/>
    <property type="match status" value="1"/>
</dbReference>
<comment type="caution">
    <text evidence="7">The sequence shown here is derived from an EMBL/GenBank/DDBJ whole genome shotgun (WGS) entry which is preliminary data.</text>
</comment>
<dbReference type="PANTHER" id="PTHR31043:SF3">
    <property type="entry name" value="NEPHROCYSTIN-4"/>
    <property type="match status" value="1"/>
</dbReference>
<feature type="domain" description="NPHP4 SK-like" evidence="2">
    <location>
        <begin position="887"/>
        <end position="949"/>
    </location>
</feature>
<evidence type="ECO:0000259" key="2">
    <source>
        <dbReference type="Pfam" id="PF26173"/>
    </source>
</evidence>
<dbReference type="InterPro" id="IPR058764">
    <property type="entry name" value="NPHP4_SK"/>
</dbReference>
<feature type="domain" description="NPHP4 Ig-like" evidence="1">
    <location>
        <begin position="1224"/>
        <end position="1308"/>
    </location>
</feature>
<evidence type="ECO:0000259" key="5">
    <source>
        <dbReference type="Pfam" id="PF26189"/>
    </source>
</evidence>
<keyword evidence="8" id="KW-1185">Reference proteome</keyword>
<dbReference type="Proteomes" id="UP001159427">
    <property type="component" value="Unassembled WGS sequence"/>
</dbReference>
<evidence type="ECO:0000259" key="6">
    <source>
        <dbReference type="Pfam" id="PF26190"/>
    </source>
</evidence>
<dbReference type="InterPro" id="IPR058686">
    <property type="entry name" value="Ig_NPHP4_3rd"/>
</dbReference>
<dbReference type="CDD" id="cd22239">
    <property type="entry name" value="NPHP4"/>
    <property type="match status" value="1"/>
</dbReference>